<dbReference type="InterPro" id="IPR006059">
    <property type="entry name" value="SBP"/>
</dbReference>
<proteinExistence type="predicted"/>
<name>A0ABP8YYB2_9ACTN</name>
<dbReference type="SUPFAM" id="SSF53850">
    <property type="entry name" value="Periplasmic binding protein-like II"/>
    <property type="match status" value="1"/>
</dbReference>
<evidence type="ECO:0000313" key="2">
    <source>
        <dbReference type="EMBL" id="GAA4743145.1"/>
    </source>
</evidence>
<organism evidence="2 3">
    <name type="scientific">Nocardioides endophyticus</name>
    <dbReference type="NCBI Taxonomy" id="1353775"/>
    <lineage>
        <taxon>Bacteria</taxon>
        <taxon>Bacillati</taxon>
        <taxon>Actinomycetota</taxon>
        <taxon>Actinomycetes</taxon>
        <taxon>Propionibacteriales</taxon>
        <taxon>Nocardioidaceae</taxon>
        <taxon>Nocardioides</taxon>
    </lineage>
</organism>
<reference evidence="3" key="1">
    <citation type="journal article" date="2019" name="Int. J. Syst. Evol. Microbiol.">
        <title>The Global Catalogue of Microorganisms (GCM) 10K type strain sequencing project: providing services to taxonomists for standard genome sequencing and annotation.</title>
        <authorList>
            <consortium name="The Broad Institute Genomics Platform"/>
            <consortium name="The Broad Institute Genome Sequencing Center for Infectious Disease"/>
            <person name="Wu L."/>
            <person name="Ma J."/>
        </authorList>
    </citation>
    <scope>NUCLEOTIDE SEQUENCE [LARGE SCALE GENOMIC DNA]</scope>
    <source>
        <strain evidence="3">JCM 18532</strain>
    </source>
</reference>
<gene>
    <name evidence="2" type="ORF">GCM10023350_29820</name>
</gene>
<evidence type="ECO:0000256" key="1">
    <source>
        <dbReference type="SAM" id="MobiDB-lite"/>
    </source>
</evidence>
<sequence length="509" mass="55672">MVADEHNLPAPRFTLTRRATLKRGGLVLGLTVPAVSALLSSCSDSDGKSDPNAPAKGEKYGGTGVADRAVDAAKALGISGPLTLVAPSGNVGNFEPFYDEWASRTGIKMQSLELPIGQFTDKLFSSATAKTDAWDLIAIQPRLMGDLIGANAIAELTEYVDKHQPDIDDADHGFLPLQREYASRYEGKAYAIPVDGDNWIYAYRKDLLDDADNQAAFKSEYGYDLAPATTWAQYRDIAEFFTGDGVYGAADLVSSGWSFWFWELRYASRAKPQAYYFDDDMNPLVNTPEGIAALEDLINLKDFMPKDIPSWGYTESYAAMGKGEVVQETAWTSLAKYLNSDDSAVKDKWATAPMPGTEIDGEVVSRHIYAYGGSLVVWNYSKASEAAYLFAQWISSPEISGRMTAEAGFADPFRISDMGSEQLAEIYSADVMADYIRVAETSVPEIMIKGSNEYSNVLDENITRAFAGQISAAEAMANVESAWNDITSRLGRDEQKAAWQSLKSTYPQG</sequence>
<protein>
    <submittedName>
        <fullName evidence="2">Extracellular solute-binding protein</fullName>
    </submittedName>
</protein>
<dbReference type="Pfam" id="PF01547">
    <property type="entry name" value="SBP_bac_1"/>
    <property type="match status" value="1"/>
</dbReference>
<dbReference type="PANTHER" id="PTHR43649">
    <property type="entry name" value="ARABINOSE-BINDING PROTEIN-RELATED"/>
    <property type="match status" value="1"/>
</dbReference>
<dbReference type="RefSeq" id="WP_345527612.1">
    <property type="nucleotide sequence ID" value="NZ_BAABKN010000019.1"/>
</dbReference>
<dbReference type="Gene3D" id="3.40.190.10">
    <property type="entry name" value="Periplasmic binding protein-like II"/>
    <property type="match status" value="2"/>
</dbReference>
<comment type="caution">
    <text evidence="2">The sequence shown here is derived from an EMBL/GenBank/DDBJ whole genome shotgun (WGS) entry which is preliminary data.</text>
</comment>
<accession>A0ABP8YYB2</accession>
<feature type="region of interest" description="Disordered" evidence="1">
    <location>
        <begin position="42"/>
        <end position="61"/>
    </location>
</feature>
<dbReference type="EMBL" id="BAABKN010000019">
    <property type="protein sequence ID" value="GAA4743145.1"/>
    <property type="molecule type" value="Genomic_DNA"/>
</dbReference>
<dbReference type="InterPro" id="IPR050490">
    <property type="entry name" value="Bact_solute-bd_prot1"/>
</dbReference>
<keyword evidence="3" id="KW-1185">Reference proteome</keyword>
<dbReference type="Proteomes" id="UP001499882">
    <property type="component" value="Unassembled WGS sequence"/>
</dbReference>
<evidence type="ECO:0000313" key="3">
    <source>
        <dbReference type="Proteomes" id="UP001499882"/>
    </source>
</evidence>